<evidence type="ECO:0000313" key="19">
    <source>
        <dbReference type="Proteomes" id="UP000009319"/>
    </source>
</evidence>
<evidence type="ECO:0000313" key="18">
    <source>
        <dbReference type="EMBL" id="CCM79849.1"/>
    </source>
</evidence>
<comment type="similarity">
    <text evidence="13">Belongs to the ABC transporter superfamily. Glutathione importer (TC 3.A.1.5.11) family.</text>
</comment>
<dbReference type="GO" id="GO:0055085">
    <property type="term" value="P:transmembrane transport"/>
    <property type="evidence" value="ECO:0007669"/>
    <property type="project" value="UniProtKB-ARBA"/>
</dbReference>
<comment type="caution">
    <text evidence="18">The sequence shown here is derived from an EMBL/GenBank/DDBJ whole genome shotgun (WGS) entry which is preliminary data.</text>
</comment>
<evidence type="ECO:0000256" key="2">
    <source>
        <dbReference type="ARBA" id="ARBA00011469"/>
    </source>
</evidence>
<dbReference type="PANTHER" id="PTHR43776">
    <property type="entry name" value="TRANSPORT ATP-BINDING PROTEIN"/>
    <property type="match status" value="1"/>
</dbReference>
<organism evidence="18 19">
    <name type="scientific">Rhizobium mesoamericanum STM3625</name>
    <dbReference type="NCBI Taxonomy" id="1211777"/>
    <lineage>
        <taxon>Bacteria</taxon>
        <taxon>Pseudomonadati</taxon>
        <taxon>Pseudomonadota</taxon>
        <taxon>Alphaproteobacteria</taxon>
        <taxon>Hyphomicrobiales</taxon>
        <taxon>Rhizobiaceae</taxon>
        <taxon>Rhizobium/Agrobacterium group</taxon>
        <taxon>Rhizobium</taxon>
    </lineage>
</organism>
<keyword evidence="5" id="KW-0997">Cell inner membrane</keyword>
<evidence type="ECO:0000256" key="7">
    <source>
        <dbReference type="ARBA" id="ARBA00022741"/>
    </source>
</evidence>
<evidence type="ECO:0000256" key="8">
    <source>
        <dbReference type="ARBA" id="ARBA00022801"/>
    </source>
</evidence>
<comment type="catalytic activity">
    <reaction evidence="16">
        <text>glutathione(out) + ATP + H2O = glutathione(in) + ADP + phosphate + H(+)</text>
        <dbReference type="Rhea" id="RHEA:29791"/>
        <dbReference type="ChEBI" id="CHEBI:15377"/>
        <dbReference type="ChEBI" id="CHEBI:15378"/>
        <dbReference type="ChEBI" id="CHEBI:30616"/>
        <dbReference type="ChEBI" id="CHEBI:43474"/>
        <dbReference type="ChEBI" id="CHEBI:57925"/>
        <dbReference type="ChEBI" id="CHEBI:456216"/>
        <dbReference type="EC" id="7.4.2.10"/>
    </reaction>
</comment>
<sequence>MVLELKAPCKSGTELLTMSKQRTSNAVLTVSKLVASFRTGEGWKPVVDGVSFEIGPRETVAVVGESGSGKSVTALSIMQLNAPGLSRVEGSIRLEGRELLTLSNAEMRRIRGNDIAMIFQEPMTSLTPVLSIGFQIAEALILHRGLSRAEAEAESIRLLDKVRIPAAKSRFHEYPHRFSGGMRQRVMIAIALACKPKLLIADEPTTALDVTIQAQILELIKELQEEEGMSVLFITHDMGVVAEIADRTVVMYNGKAIETGATEDIFNSPTQPYTRSLLSAVPKLGSMMGHTRPMRFPVFDRVTGESDIPADMPDTVKAAERPVLEVAGLTKRFEIRSGVLSSVKGRVYAVENVSFSIKSGETLALVGESGCGKSTTGRSVMRLIEPSSGSVLLEGDDLLKLSRGELRQHRKRMQMIFQDPFASLNPRMKIGTAIAEPLLINGITSRSEAGDKVADLLVRVGLLPDMANRFPHEFSGGQRQRICIARALALEPRLIVADEAVSALDVSVKAQVVNLMLELQARMGLAYLFISHDMAVVERVSHRVAVMYLGEIVEIGPREAIFQNPQHPYTKRLLAAVPIADPARRLQKRPVLNDEIKSPIRSADYVPLVRQYREVSPGHAVMIWEAEWETKIEPVALA</sequence>
<evidence type="ECO:0000256" key="5">
    <source>
        <dbReference type="ARBA" id="ARBA00022519"/>
    </source>
</evidence>
<dbReference type="GO" id="GO:0005886">
    <property type="term" value="C:plasma membrane"/>
    <property type="evidence" value="ECO:0007669"/>
    <property type="project" value="UniProtKB-SubCell"/>
</dbReference>
<dbReference type="PROSITE" id="PS00211">
    <property type="entry name" value="ABC_TRANSPORTER_1"/>
    <property type="match status" value="2"/>
</dbReference>
<dbReference type="InterPro" id="IPR003593">
    <property type="entry name" value="AAA+_ATPase"/>
</dbReference>
<dbReference type="FunFam" id="3.40.50.300:FF:000016">
    <property type="entry name" value="Oligopeptide ABC transporter ATP-binding component"/>
    <property type="match status" value="2"/>
</dbReference>
<dbReference type="NCBIfam" id="NF008453">
    <property type="entry name" value="PRK11308.1"/>
    <property type="match status" value="2"/>
</dbReference>
<dbReference type="GO" id="GO:0015833">
    <property type="term" value="P:peptide transport"/>
    <property type="evidence" value="ECO:0007669"/>
    <property type="project" value="InterPro"/>
</dbReference>
<accession>K0Q6H1</accession>
<comment type="subcellular location">
    <subcellularLocation>
        <location evidence="1">Cell inner membrane</location>
        <topology evidence="1">Peripheral membrane protein</topology>
    </subcellularLocation>
</comment>
<keyword evidence="4" id="KW-1003">Cell membrane</keyword>
<dbReference type="NCBIfam" id="NF007739">
    <property type="entry name" value="PRK10419.1"/>
    <property type="match status" value="2"/>
</dbReference>
<evidence type="ECO:0000256" key="6">
    <source>
        <dbReference type="ARBA" id="ARBA00022737"/>
    </source>
</evidence>
<dbReference type="EMBL" id="CANI01000072">
    <property type="protein sequence ID" value="CCM79849.1"/>
    <property type="molecule type" value="Genomic_DNA"/>
</dbReference>
<evidence type="ECO:0000256" key="12">
    <source>
        <dbReference type="ARBA" id="ARBA00037530"/>
    </source>
</evidence>
<dbReference type="InterPro" id="IPR013563">
    <property type="entry name" value="Oligopep_ABC_C"/>
</dbReference>
<evidence type="ECO:0000256" key="10">
    <source>
        <dbReference type="ARBA" id="ARBA00022967"/>
    </source>
</evidence>
<keyword evidence="3" id="KW-0813">Transport</keyword>
<dbReference type="AlphaFoldDB" id="K0Q6H1"/>
<keyword evidence="10" id="KW-1278">Translocase</keyword>
<keyword evidence="6" id="KW-0677">Repeat</keyword>
<evidence type="ECO:0000256" key="9">
    <source>
        <dbReference type="ARBA" id="ARBA00022840"/>
    </source>
</evidence>
<dbReference type="InterPro" id="IPR050319">
    <property type="entry name" value="ABC_transp_ATP-bind"/>
</dbReference>
<keyword evidence="7" id="KW-0547">Nucleotide-binding</keyword>
<dbReference type="EC" id="7.4.2.10" evidence="14"/>
<dbReference type="SMART" id="SM00382">
    <property type="entry name" value="AAA"/>
    <property type="match status" value="2"/>
</dbReference>
<dbReference type="InterPro" id="IPR003439">
    <property type="entry name" value="ABC_transporter-like_ATP-bd"/>
</dbReference>
<dbReference type="eggNOG" id="COG4172">
    <property type="taxonomic scope" value="Bacteria"/>
</dbReference>
<evidence type="ECO:0000256" key="4">
    <source>
        <dbReference type="ARBA" id="ARBA00022475"/>
    </source>
</evidence>
<dbReference type="Gene3D" id="3.40.50.300">
    <property type="entry name" value="P-loop containing nucleotide triphosphate hydrolases"/>
    <property type="match status" value="2"/>
</dbReference>
<dbReference type="CDD" id="cd03257">
    <property type="entry name" value="ABC_NikE_OppD_transporters"/>
    <property type="match status" value="2"/>
</dbReference>
<comment type="subunit">
    <text evidence="2">The complex is composed of two ATP-binding proteins (GsiA), two transmembrane proteins (GsiC and GsiD) and a solute-binding protein (GsiB).</text>
</comment>
<dbReference type="PANTHER" id="PTHR43776:SF15">
    <property type="entry name" value="GLUTATHIONE IMPORT ATP-BINDING PROTEIN GSIA"/>
    <property type="match status" value="1"/>
</dbReference>
<reference evidence="18 19" key="1">
    <citation type="journal article" date="2013" name="Genome Announc.">
        <title>Draft Genome Sequence of Rhizobium mesoamericanum STM3625, a Nitrogen-Fixing Symbiont of Mimosa pudica Isolated in French Guiana (South America).</title>
        <authorList>
            <person name="Moulin L."/>
            <person name="Mornico D."/>
            <person name="Melkonian R."/>
            <person name="Klonowska A."/>
        </authorList>
    </citation>
    <scope>NUCLEOTIDE SEQUENCE [LARGE SCALE GENOMIC DNA]</scope>
    <source>
        <strain evidence="18 19">STM3625</strain>
    </source>
</reference>
<feature type="domain" description="ABC transporter" evidence="17">
    <location>
        <begin position="335"/>
        <end position="574"/>
    </location>
</feature>
<feature type="domain" description="ABC transporter" evidence="17">
    <location>
        <begin position="28"/>
        <end position="278"/>
    </location>
</feature>
<dbReference type="STRING" id="1211777.BN77_p210014"/>
<keyword evidence="8" id="KW-0378">Hydrolase</keyword>
<keyword evidence="9 18" id="KW-0067">ATP-binding</keyword>
<keyword evidence="11" id="KW-0472">Membrane</keyword>
<evidence type="ECO:0000256" key="1">
    <source>
        <dbReference type="ARBA" id="ARBA00004417"/>
    </source>
</evidence>
<dbReference type="InterPro" id="IPR027417">
    <property type="entry name" value="P-loop_NTPase"/>
</dbReference>
<dbReference type="Proteomes" id="UP000009319">
    <property type="component" value="Unassembled WGS sequence"/>
</dbReference>
<dbReference type="Pfam" id="PF00005">
    <property type="entry name" value="ABC_tran"/>
    <property type="match status" value="2"/>
</dbReference>
<dbReference type="InterPro" id="IPR017871">
    <property type="entry name" value="ABC_transporter-like_CS"/>
</dbReference>
<evidence type="ECO:0000256" key="11">
    <source>
        <dbReference type="ARBA" id="ARBA00023136"/>
    </source>
</evidence>
<evidence type="ECO:0000259" key="17">
    <source>
        <dbReference type="PROSITE" id="PS50893"/>
    </source>
</evidence>
<dbReference type="SUPFAM" id="SSF52540">
    <property type="entry name" value="P-loop containing nucleoside triphosphate hydrolases"/>
    <property type="match status" value="2"/>
</dbReference>
<evidence type="ECO:0000256" key="16">
    <source>
        <dbReference type="ARBA" id="ARBA00047640"/>
    </source>
</evidence>
<dbReference type="HOGENOM" id="CLU_000604_86_2_5"/>
<name>K0Q6H1_9HYPH</name>
<dbReference type="GO" id="GO:0016887">
    <property type="term" value="F:ATP hydrolysis activity"/>
    <property type="evidence" value="ECO:0007669"/>
    <property type="project" value="InterPro"/>
</dbReference>
<proteinExistence type="inferred from homology"/>
<protein>
    <recommendedName>
        <fullName evidence="15">Glutathione import ATP-binding protein GsiA</fullName>
        <ecNumber evidence="14">7.4.2.10</ecNumber>
    </recommendedName>
</protein>
<dbReference type="PROSITE" id="PS50893">
    <property type="entry name" value="ABC_TRANSPORTER_2"/>
    <property type="match status" value="2"/>
</dbReference>
<gene>
    <name evidence="18" type="ORF">BN77_p210014</name>
</gene>
<evidence type="ECO:0000256" key="3">
    <source>
        <dbReference type="ARBA" id="ARBA00022448"/>
    </source>
</evidence>
<evidence type="ECO:0000256" key="15">
    <source>
        <dbReference type="ARBA" id="ARBA00041187"/>
    </source>
</evidence>
<comment type="function">
    <text evidence="12">Part of the ABC transporter complex GsiABCD involved in glutathione import. Responsible for energy coupling to the transport system.</text>
</comment>
<keyword evidence="19" id="KW-1185">Reference proteome</keyword>
<dbReference type="GO" id="GO:0005524">
    <property type="term" value="F:ATP binding"/>
    <property type="evidence" value="ECO:0007669"/>
    <property type="project" value="UniProtKB-KW"/>
</dbReference>
<evidence type="ECO:0000256" key="14">
    <source>
        <dbReference type="ARBA" id="ARBA00039050"/>
    </source>
</evidence>
<evidence type="ECO:0000256" key="13">
    <source>
        <dbReference type="ARBA" id="ARBA00038416"/>
    </source>
</evidence>
<dbReference type="Pfam" id="PF08352">
    <property type="entry name" value="oligo_HPY"/>
    <property type="match status" value="2"/>
</dbReference>